<sequence length="142" mass="15881">FFTDHDVEILTKLVAQGKDFLEGISRLAEKVKGSFSLVVLTEDGVYAARDPFARKPLIIGENDGKYAVASESRALDYTGLNANIRDLEAGEIVLINKDGFSTVKRLESKKKAHCIFEWGYTASIDSVINQNYPFSFYDFINC</sequence>
<protein>
    <recommendedName>
        <fullName evidence="3">Glutamine amidotransferase type-2 domain-containing protein</fullName>
    </recommendedName>
</protein>
<feature type="non-terminal residue" evidence="4">
    <location>
        <position position="1"/>
    </location>
</feature>
<dbReference type="InterPro" id="IPR029055">
    <property type="entry name" value="Ntn_hydrolases_N"/>
</dbReference>
<proteinExistence type="predicted"/>
<gene>
    <name evidence="4" type="ORF">S01H4_28082</name>
</gene>
<evidence type="ECO:0000259" key="3">
    <source>
        <dbReference type="PROSITE" id="PS51278"/>
    </source>
</evidence>
<evidence type="ECO:0000256" key="2">
    <source>
        <dbReference type="ARBA" id="ARBA00022962"/>
    </source>
</evidence>
<dbReference type="AlphaFoldDB" id="X1BLQ5"/>
<evidence type="ECO:0000313" key="4">
    <source>
        <dbReference type="EMBL" id="GAG82117.1"/>
    </source>
</evidence>
<reference evidence="4" key="1">
    <citation type="journal article" date="2014" name="Front. Microbiol.">
        <title>High frequency of phylogenetically diverse reductive dehalogenase-homologous genes in deep subseafloor sedimentary metagenomes.</title>
        <authorList>
            <person name="Kawai M."/>
            <person name="Futagami T."/>
            <person name="Toyoda A."/>
            <person name="Takaki Y."/>
            <person name="Nishi S."/>
            <person name="Hori S."/>
            <person name="Arai W."/>
            <person name="Tsubouchi T."/>
            <person name="Morono Y."/>
            <person name="Uchiyama I."/>
            <person name="Ito T."/>
            <person name="Fujiyama A."/>
            <person name="Inagaki F."/>
            <person name="Takami H."/>
        </authorList>
    </citation>
    <scope>NUCLEOTIDE SEQUENCE</scope>
    <source>
        <strain evidence="4">Expedition CK06-06</strain>
    </source>
</reference>
<organism evidence="4">
    <name type="scientific">marine sediment metagenome</name>
    <dbReference type="NCBI Taxonomy" id="412755"/>
    <lineage>
        <taxon>unclassified sequences</taxon>
        <taxon>metagenomes</taxon>
        <taxon>ecological metagenomes</taxon>
    </lineage>
</organism>
<dbReference type="PANTHER" id="PTHR11907">
    <property type="entry name" value="AMIDOPHOSPHORIBOSYLTRANSFERASE"/>
    <property type="match status" value="1"/>
</dbReference>
<name>X1BLQ5_9ZZZZ</name>
<keyword evidence="2" id="KW-0315">Glutamine amidotransferase</keyword>
<dbReference type="InterPro" id="IPR017932">
    <property type="entry name" value="GATase_2_dom"/>
</dbReference>
<comment type="caution">
    <text evidence="4">The sequence shown here is derived from an EMBL/GenBank/DDBJ whole genome shotgun (WGS) entry which is preliminary data.</text>
</comment>
<dbReference type="EMBL" id="BART01013869">
    <property type="protein sequence ID" value="GAG82117.1"/>
    <property type="molecule type" value="Genomic_DNA"/>
</dbReference>
<dbReference type="SUPFAM" id="SSF56235">
    <property type="entry name" value="N-terminal nucleophile aminohydrolases (Ntn hydrolases)"/>
    <property type="match status" value="1"/>
</dbReference>
<keyword evidence="1" id="KW-0808">Transferase</keyword>
<feature type="domain" description="Glutamine amidotransferase type-2" evidence="3">
    <location>
        <begin position="1"/>
        <end position="98"/>
    </location>
</feature>
<accession>X1BLQ5</accession>
<dbReference type="PROSITE" id="PS51278">
    <property type="entry name" value="GATASE_TYPE_2"/>
    <property type="match status" value="1"/>
</dbReference>
<evidence type="ECO:0000256" key="1">
    <source>
        <dbReference type="ARBA" id="ARBA00022679"/>
    </source>
</evidence>
<dbReference type="Pfam" id="PF13537">
    <property type="entry name" value="GATase_7"/>
    <property type="match status" value="1"/>
</dbReference>
<dbReference type="Gene3D" id="3.60.20.10">
    <property type="entry name" value="Glutamine Phosphoribosylpyrophosphate, subunit 1, domain 1"/>
    <property type="match status" value="1"/>
</dbReference>
<dbReference type="GO" id="GO:0016740">
    <property type="term" value="F:transferase activity"/>
    <property type="evidence" value="ECO:0007669"/>
    <property type="project" value="UniProtKB-KW"/>
</dbReference>